<dbReference type="PRINTS" id="PR00598">
    <property type="entry name" value="HTHMARR"/>
</dbReference>
<reference evidence="2 3" key="1">
    <citation type="submission" date="2020-08" db="EMBL/GenBank/DDBJ databases">
        <title>Genomic Encyclopedia of Type Strains, Phase IV (KMG-IV): sequencing the most valuable type-strain genomes for metagenomic binning, comparative biology and taxonomic classification.</title>
        <authorList>
            <person name="Goeker M."/>
        </authorList>
    </citation>
    <scope>NUCLEOTIDE SEQUENCE [LARGE SCALE GENOMIC DNA]</scope>
    <source>
        <strain evidence="2 3">DSM 23562</strain>
    </source>
</reference>
<dbReference type="PANTHER" id="PTHR33164">
    <property type="entry name" value="TRANSCRIPTIONAL REGULATOR, MARR FAMILY"/>
    <property type="match status" value="1"/>
</dbReference>
<dbReference type="InterPro" id="IPR000835">
    <property type="entry name" value="HTH_MarR-typ"/>
</dbReference>
<dbReference type="PANTHER" id="PTHR33164:SF101">
    <property type="entry name" value="TRANSCRIPTIONAL REPRESSOR MPRA"/>
    <property type="match status" value="1"/>
</dbReference>
<dbReference type="Gene3D" id="1.10.10.10">
    <property type="entry name" value="Winged helix-like DNA-binding domain superfamily/Winged helix DNA-binding domain"/>
    <property type="match status" value="1"/>
</dbReference>
<comment type="caution">
    <text evidence="2">The sequence shown here is derived from an EMBL/GenBank/DDBJ whole genome shotgun (WGS) entry which is preliminary data.</text>
</comment>
<dbReference type="InterPro" id="IPR039422">
    <property type="entry name" value="MarR/SlyA-like"/>
</dbReference>
<name>A0A7W9SNG2_ARMRO</name>
<proteinExistence type="predicted"/>
<evidence type="ECO:0000313" key="3">
    <source>
        <dbReference type="Proteomes" id="UP000520814"/>
    </source>
</evidence>
<dbReference type="Pfam" id="PF01047">
    <property type="entry name" value="MarR"/>
    <property type="match status" value="1"/>
</dbReference>
<dbReference type="SMART" id="SM00347">
    <property type="entry name" value="HTH_MARR"/>
    <property type="match status" value="1"/>
</dbReference>
<gene>
    <name evidence="2" type="ORF">HNQ39_000825</name>
</gene>
<protein>
    <submittedName>
        <fullName evidence="2">MarR family 2-MHQ and catechol resistance regulon transcriptional repressor</fullName>
    </submittedName>
</protein>
<dbReference type="Proteomes" id="UP000520814">
    <property type="component" value="Unassembled WGS sequence"/>
</dbReference>
<dbReference type="SUPFAM" id="SSF46785">
    <property type="entry name" value="Winged helix' DNA-binding domain"/>
    <property type="match status" value="1"/>
</dbReference>
<accession>A0A7W9SNG2</accession>
<dbReference type="InterPro" id="IPR036388">
    <property type="entry name" value="WH-like_DNA-bd_sf"/>
</dbReference>
<dbReference type="AlphaFoldDB" id="A0A7W9SNG2"/>
<dbReference type="GO" id="GO:0003700">
    <property type="term" value="F:DNA-binding transcription factor activity"/>
    <property type="evidence" value="ECO:0007669"/>
    <property type="project" value="InterPro"/>
</dbReference>
<dbReference type="EMBL" id="JACHGW010000001">
    <property type="protein sequence ID" value="MBB6049063.1"/>
    <property type="molecule type" value="Genomic_DNA"/>
</dbReference>
<sequence length="152" mass="16993">MPTHFEGPDDQRRALNTYIKLMRAAESVARRALVVVHDSGLTEGQFGVLEALHHLGPLKLSELARKHLRSPNNLTVIVDNLEKLELVRRQRCESDRRIVYVHLTEAGEARIAELFPRHAAAVAQELALLTPDEQATLDALLRRLGKGQPSTP</sequence>
<organism evidence="2 3">
    <name type="scientific">Armatimonas rosea</name>
    <dbReference type="NCBI Taxonomy" id="685828"/>
    <lineage>
        <taxon>Bacteria</taxon>
        <taxon>Bacillati</taxon>
        <taxon>Armatimonadota</taxon>
        <taxon>Armatimonadia</taxon>
        <taxon>Armatimonadales</taxon>
        <taxon>Armatimonadaceae</taxon>
        <taxon>Armatimonas</taxon>
    </lineage>
</organism>
<feature type="domain" description="HTH marR-type" evidence="1">
    <location>
        <begin position="11"/>
        <end position="146"/>
    </location>
</feature>
<dbReference type="RefSeq" id="WP_184192683.1">
    <property type="nucleotide sequence ID" value="NZ_JACHGW010000001.1"/>
</dbReference>
<dbReference type="PROSITE" id="PS50995">
    <property type="entry name" value="HTH_MARR_2"/>
    <property type="match status" value="1"/>
</dbReference>
<evidence type="ECO:0000313" key="2">
    <source>
        <dbReference type="EMBL" id="MBB6049063.1"/>
    </source>
</evidence>
<keyword evidence="3" id="KW-1185">Reference proteome</keyword>
<dbReference type="GO" id="GO:0006950">
    <property type="term" value="P:response to stress"/>
    <property type="evidence" value="ECO:0007669"/>
    <property type="project" value="TreeGrafter"/>
</dbReference>
<dbReference type="InterPro" id="IPR036390">
    <property type="entry name" value="WH_DNA-bd_sf"/>
</dbReference>
<evidence type="ECO:0000259" key="1">
    <source>
        <dbReference type="PROSITE" id="PS50995"/>
    </source>
</evidence>